<dbReference type="InterPro" id="IPR051766">
    <property type="entry name" value="TXND_domain-containing"/>
</dbReference>
<dbReference type="PANTHER" id="PTHR46135:SF3">
    <property type="entry name" value="NME_NM23 FAMILY MEMBER 8"/>
    <property type="match status" value="1"/>
</dbReference>
<feature type="compositionally biased region" description="Acidic residues" evidence="1">
    <location>
        <begin position="486"/>
        <end position="498"/>
    </location>
</feature>
<dbReference type="SUPFAM" id="SSF52833">
    <property type="entry name" value="Thioredoxin-like"/>
    <property type="match status" value="1"/>
</dbReference>
<dbReference type="EMBL" id="CAJNRD030001119">
    <property type="protein sequence ID" value="CAG5088839.1"/>
    <property type="molecule type" value="Genomic_DNA"/>
</dbReference>
<feature type="region of interest" description="Disordered" evidence="1">
    <location>
        <begin position="480"/>
        <end position="511"/>
    </location>
</feature>
<comment type="caution">
    <text evidence="4">The sequence shown here is derived from an EMBL/GenBank/DDBJ whole genome shotgun (WGS) entry which is preliminary data.</text>
</comment>
<keyword evidence="5" id="KW-1185">Reference proteome</keyword>
<protein>
    <submittedName>
        <fullName evidence="4">Similar to NME9: Thioredoxin domain-containing protein 6 (Homo sapiens)</fullName>
    </submittedName>
</protein>
<gene>
    <name evidence="4" type="ORF">HICCMSTLAB_LOCUS5000</name>
</gene>
<evidence type="ECO:0000313" key="5">
    <source>
        <dbReference type="Proteomes" id="UP000786811"/>
    </source>
</evidence>
<dbReference type="InterPro" id="IPR036249">
    <property type="entry name" value="Thioredoxin-like_sf"/>
</dbReference>
<reference evidence="4" key="1">
    <citation type="submission" date="2021-04" db="EMBL/GenBank/DDBJ databases">
        <authorList>
            <person name="Chebbi M.A.C M."/>
        </authorList>
    </citation>
    <scope>NUCLEOTIDE SEQUENCE</scope>
</reference>
<dbReference type="Gene3D" id="3.40.30.10">
    <property type="entry name" value="Glutaredoxin"/>
    <property type="match status" value="1"/>
</dbReference>
<evidence type="ECO:0000259" key="3">
    <source>
        <dbReference type="Pfam" id="PF15928"/>
    </source>
</evidence>
<dbReference type="InterPro" id="IPR013766">
    <property type="entry name" value="Thioredoxin_domain"/>
</dbReference>
<dbReference type="InterPro" id="IPR031827">
    <property type="entry name" value="DUF4746"/>
</dbReference>
<feature type="domain" description="Thioredoxin" evidence="2">
    <location>
        <begin position="28"/>
        <end position="114"/>
    </location>
</feature>
<dbReference type="Pfam" id="PF00085">
    <property type="entry name" value="Thioredoxin"/>
    <property type="match status" value="1"/>
</dbReference>
<feature type="compositionally biased region" description="Basic residues" evidence="1">
    <location>
        <begin position="1"/>
        <end position="17"/>
    </location>
</feature>
<accession>A0A8J2HAB3</accession>
<proteinExistence type="predicted"/>
<sequence length="511" mass="58683">MLAKKRGGLNKTRRMAKKNAPAALQTEVSNDDEWTKILERKGLVDVYSDWSGPCTGMVSILKKIKMEIGGDSLSYATAKCDNITDLARFRGKSEPTWMFIHNGKMVNLMFGAYCPELQKMLTDEIQRVKNNEPHEFCIEVSETSPEEENRLKVLEEKRLAKEAAKKAQKEHQIKARYEAELNHLTSCLKDQTCLILYPWVFKDEDGHKRDKKSSLPYIDLIENVLPIYFTVEQELRKHLNEEIISKILAESNWEITPDVKQLLMDGKCMFMRVKFVKNDTELSTEESLLNLLFGESILPKLSDQYQEGWYALNLSITFAFIIKRHNKPAFIPLGKDSFIFPVVWAPPNFMNKIIVFKTIFKKYLDTTFPYEDKTDATPIIVFKFDSTRKNELKVVLEMQESEVVHFGIFERDKPPEAKLIATSIDEYEEKVEEKTGYETYVCVVKKIGSEAFLTFAGIGPYHVSENPDIAIEESKLYFPDIIPADDQSDDEEKPEDLDGQSGEQTAENANG</sequence>
<name>A0A8J2HAB3_COTCN</name>
<dbReference type="OrthoDB" id="10263751at2759"/>
<feature type="compositionally biased region" description="Polar residues" evidence="1">
    <location>
        <begin position="501"/>
        <end position="511"/>
    </location>
</feature>
<evidence type="ECO:0000313" key="4">
    <source>
        <dbReference type="EMBL" id="CAG5088839.1"/>
    </source>
</evidence>
<evidence type="ECO:0000256" key="1">
    <source>
        <dbReference type="SAM" id="MobiDB-lite"/>
    </source>
</evidence>
<feature type="region of interest" description="Disordered" evidence="1">
    <location>
        <begin position="1"/>
        <end position="23"/>
    </location>
</feature>
<dbReference type="Proteomes" id="UP000786811">
    <property type="component" value="Unassembled WGS sequence"/>
</dbReference>
<evidence type="ECO:0000259" key="2">
    <source>
        <dbReference type="Pfam" id="PF00085"/>
    </source>
</evidence>
<feature type="domain" description="DUF4746" evidence="3">
    <location>
        <begin position="339"/>
        <end position="486"/>
    </location>
</feature>
<organism evidence="4 5">
    <name type="scientific">Cotesia congregata</name>
    <name type="common">Parasitoid wasp</name>
    <name type="synonym">Apanteles congregatus</name>
    <dbReference type="NCBI Taxonomy" id="51543"/>
    <lineage>
        <taxon>Eukaryota</taxon>
        <taxon>Metazoa</taxon>
        <taxon>Ecdysozoa</taxon>
        <taxon>Arthropoda</taxon>
        <taxon>Hexapoda</taxon>
        <taxon>Insecta</taxon>
        <taxon>Pterygota</taxon>
        <taxon>Neoptera</taxon>
        <taxon>Endopterygota</taxon>
        <taxon>Hymenoptera</taxon>
        <taxon>Apocrita</taxon>
        <taxon>Ichneumonoidea</taxon>
        <taxon>Braconidae</taxon>
        <taxon>Microgastrinae</taxon>
        <taxon>Cotesia</taxon>
    </lineage>
</organism>
<dbReference type="Pfam" id="PF15928">
    <property type="entry name" value="DUF4746"/>
    <property type="match status" value="1"/>
</dbReference>
<dbReference type="PANTHER" id="PTHR46135">
    <property type="entry name" value="NME/NM23 FAMILY MEMBER 8"/>
    <property type="match status" value="1"/>
</dbReference>
<dbReference type="AlphaFoldDB" id="A0A8J2HAB3"/>